<proteinExistence type="predicted"/>
<sequence>MTHTISELFGAAAARAVPVVRGVPDERLGGPTPCAEYDVRALLNHLFAVVVNFQAYAVKEDADFSETPDRLHGGWREEFAREAARLAEAWAAPGAEDGVAGQMAMPARTVASLALLDLTVHPWDLARATGAYFTPDDACVAELEKLLGQLGPLPREMKVFGEPVPVGDGASAFDRLLAATGRDPAWTPPAGG</sequence>
<evidence type="ECO:0000313" key="3">
    <source>
        <dbReference type="Proteomes" id="UP000254425"/>
    </source>
</evidence>
<dbReference type="InterPro" id="IPR034660">
    <property type="entry name" value="DinB/YfiT-like"/>
</dbReference>
<dbReference type="InterPro" id="IPR017517">
    <property type="entry name" value="Maleyloyr_isom"/>
</dbReference>
<dbReference type="NCBIfam" id="TIGR03083">
    <property type="entry name" value="maleylpyruvate isomerase family mycothiol-dependent enzyme"/>
    <property type="match status" value="1"/>
</dbReference>
<evidence type="ECO:0000313" key="2">
    <source>
        <dbReference type="EMBL" id="AXK33756.1"/>
    </source>
</evidence>
<dbReference type="EMBL" id="CP031320">
    <property type="protein sequence ID" value="AXK33756.1"/>
    <property type="molecule type" value="Genomic_DNA"/>
</dbReference>
<dbReference type="InterPro" id="IPR024344">
    <property type="entry name" value="MDMPI_metal-binding"/>
</dbReference>
<gene>
    <name evidence="2" type="ORF">DVA86_14930</name>
</gene>
<dbReference type="SUPFAM" id="SSF109854">
    <property type="entry name" value="DinB/YfiT-like putative metalloenzymes"/>
    <property type="match status" value="1"/>
</dbReference>
<feature type="domain" description="Mycothiol-dependent maleylpyruvate isomerase metal-binding" evidence="1">
    <location>
        <begin position="10"/>
        <end position="126"/>
    </location>
</feature>
<dbReference type="Proteomes" id="UP000254425">
    <property type="component" value="Chromosome"/>
</dbReference>
<dbReference type="RefSeq" id="WP_208878803.1">
    <property type="nucleotide sequence ID" value="NZ_CP031320.1"/>
</dbReference>
<dbReference type="KEGG" id="sarm:DVA86_14930"/>
<reference evidence="2 3" key="1">
    <citation type="submission" date="2018-07" db="EMBL/GenBank/DDBJ databases">
        <title>Draft genome of the type strain Streptomyces armeniacus ATCC 15676.</title>
        <authorList>
            <person name="Labana P."/>
            <person name="Gosse J.T."/>
            <person name="Boddy C.N."/>
        </authorList>
    </citation>
    <scope>NUCLEOTIDE SEQUENCE [LARGE SCALE GENOMIC DNA]</scope>
    <source>
        <strain evidence="2 3">ATCC 15676</strain>
    </source>
</reference>
<dbReference type="NCBIfam" id="TIGR03086">
    <property type="entry name" value="TIGR03086 family metal-binding protein"/>
    <property type="match status" value="1"/>
</dbReference>
<accession>A0A345XQ40</accession>
<organism evidence="2 3">
    <name type="scientific">Streptomyces armeniacus</name>
    <dbReference type="NCBI Taxonomy" id="83291"/>
    <lineage>
        <taxon>Bacteria</taxon>
        <taxon>Bacillati</taxon>
        <taxon>Actinomycetota</taxon>
        <taxon>Actinomycetes</taxon>
        <taxon>Kitasatosporales</taxon>
        <taxon>Streptomycetaceae</taxon>
        <taxon>Streptomyces</taxon>
    </lineage>
</organism>
<dbReference type="InterPro" id="IPR017520">
    <property type="entry name" value="CHP03086"/>
</dbReference>
<protein>
    <submittedName>
        <fullName evidence="2">TIGR03086 family protein</fullName>
    </submittedName>
</protein>
<name>A0A345XQ40_9ACTN</name>
<evidence type="ECO:0000259" key="1">
    <source>
        <dbReference type="Pfam" id="PF11716"/>
    </source>
</evidence>
<dbReference type="AlphaFoldDB" id="A0A345XQ40"/>
<keyword evidence="3" id="KW-1185">Reference proteome</keyword>
<dbReference type="GO" id="GO:0046872">
    <property type="term" value="F:metal ion binding"/>
    <property type="evidence" value="ECO:0007669"/>
    <property type="project" value="InterPro"/>
</dbReference>
<dbReference type="Pfam" id="PF11716">
    <property type="entry name" value="MDMPI_N"/>
    <property type="match status" value="1"/>
</dbReference>